<keyword evidence="3 6" id="KW-0812">Transmembrane</keyword>
<organism evidence="7 8">
    <name type="scientific">Opisthorchis viverrini</name>
    <name type="common">Southeast Asian liver fluke</name>
    <dbReference type="NCBI Taxonomy" id="6198"/>
    <lineage>
        <taxon>Eukaryota</taxon>
        <taxon>Metazoa</taxon>
        <taxon>Spiralia</taxon>
        <taxon>Lophotrochozoa</taxon>
        <taxon>Platyhelminthes</taxon>
        <taxon>Trematoda</taxon>
        <taxon>Digenea</taxon>
        <taxon>Opisthorchiida</taxon>
        <taxon>Opisthorchiata</taxon>
        <taxon>Opisthorchiidae</taxon>
        <taxon>Opisthorchis</taxon>
    </lineage>
</organism>
<evidence type="ECO:0000256" key="3">
    <source>
        <dbReference type="ARBA" id="ARBA00022692"/>
    </source>
</evidence>
<evidence type="ECO:0000256" key="4">
    <source>
        <dbReference type="ARBA" id="ARBA00022989"/>
    </source>
</evidence>
<sequence length="212" mass="23815">ALDIPPREAVRSADFYLLWFAVCFAVVPITNVSSLYKVAGIKYIRDDLFLAGVAMAASLCNSGGRVVWGCICDRLSFKVPMCSMIIVWTTMLFTFPHISIFSGVSAKIFYTIWVSMLYFCQCGIFVFAPTATEILFGPVHLAVNYGLIYNAFRIIFHPYALIIVFFIEDKKTPSQCQFINLPLRLRRRFSKRPIAKSPDEANGANKDKPVAA</sequence>
<reference evidence="7 8" key="1">
    <citation type="submission" date="2015-03" db="EMBL/GenBank/DDBJ databases">
        <title>Draft genome of the nematode, Opisthorchis viverrini.</title>
        <authorList>
            <person name="Mitreva M."/>
        </authorList>
    </citation>
    <scope>NUCLEOTIDE SEQUENCE [LARGE SCALE GENOMIC DNA]</scope>
    <source>
        <strain evidence="7">Khon Kaen</strain>
    </source>
</reference>
<feature type="transmembrane region" description="Helical" evidence="6">
    <location>
        <begin position="75"/>
        <end position="96"/>
    </location>
</feature>
<evidence type="ECO:0000256" key="2">
    <source>
        <dbReference type="ARBA" id="ARBA00022448"/>
    </source>
</evidence>
<accession>A0A1S8XB22</accession>
<comment type="subcellular location">
    <subcellularLocation>
        <location evidence="1">Membrane</location>
        <topology evidence="1">Multi-pass membrane protein</topology>
    </subcellularLocation>
</comment>
<name>A0A1S8XB22_OPIVI</name>
<dbReference type="GO" id="GO:0016020">
    <property type="term" value="C:membrane"/>
    <property type="evidence" value="ECO:0007669"/>
    <property type="project" value="UniProtKB-SubCell"/>
</dbReference>
<dbReference type="PANTHER" id="PTHR43385">
    <property type="entry name" value="RIBOFLAVIN TRANSPORTER RIBJ"/>
    <property type="match status" value="1"/>
</dbReference>
<evidence type="ECO:0000313" key="7">
    <source>
        <dbReference type="EMBL" id="OON23899.1"/>
    </source>
</evidence>
<dbReference type="PANTHER" id="PTHR43385:SF1">
    <property type="entry name" value="RIBOFLAVIN TRANSPORTER RIBJ"/>
    <property type="match status" value="1"/>
</dbReference>
<evidence type="ECO:0000256" key="6">
    <source>
        <dbReference type="SAM" id="Phobius"/>
    </source>
</evidence>
<feature type="non-terminal residue" evidence="7">
    <location>
        <position position="212"/>
    </location>
</feature>
<dbReference type="InterPro" id="IPR036259">
    <property type="entry name" value="MFS_trans_sf"/>
</dbReference>
<evidence type="ECO:0000256" key="1">
    <source>
        <dbReference type="ARBA" id="ARBA00004141"/>
    </source>
</evidence>
<feature type="transmembrane region" description="Helical" evidence="6">
    <location>
        <begin position="16"/>
        <end position="36"/>
    </location>
</feature>
<proteinExistence type="predicted"/>
<feature type="transmembrane region" description="Helical" evidence="6">
    <location>
        <begin position="108"/>
        <end position="127"/>
    </location>
</feature>
<feature type="non-terminal residue" evidence="7">
    <location>
        <position position="1"/>
    </location>
</feature>
<feature type="transmembrane region" description="Helical" evidence="6">
    <location>
        <begin position="48"/>
        <end position="69"/>
    </location>
</feature>
<keyword evidence="5 6" id="KW-0472">Membrane</keyword>
<evidence type="ECO:0000313" key="8">
    <source>
        <dbReference type="Proteomes" id="UP000243686"/>
    </source>
</evidence>
<evidence type="ECO:0000256" key="5">
    <source>
        <dbReference type="ARBA" id="ARBA00023136"/>
    </source>
</evidence>
<gene>
    <name evidence="7" type="ORF">X801_00178</name>
</gene>
<dbReference type="SUPFAM" id="SSF103473">
    <property type="entry name" value="MFS general substrate transporter"/>
    <property type="match status" value="1"/>
</dbReference>
<keyword evidence="8" id="KW-1185">Reference proteome</keyword>
<keyword evidence="2" id="KW-0813">Transport</keyword>
<evidence type="ECO:0008006" key="9">
    <source>
        <dbReference type="Google" id="ProtNLM"/>
    </source>
</evidence>
<keyword evidence="4 6" id="KW-1133">Transmembrane helix</keyword>
<protein>
    <recommendedName>
        <fullName evidence="9">Major facilitator superfamily associated domain-containing protein</fullName>
    </recommendedName>
</protein>
<feature type="transmembrane region" description="Helical" evidence="6">
    <location>
        <begin position="147"/>
        <end position="167"/>
    </location>
</feature>
<dbReference type="InterPro" id="IPR052983">
    <property type="entry name" value="MFS_Riboflavin_Transporter"/>
</dbReference>
<dbReference type="EMBL" id="KV891475">
    <property type="protein sequence ID" value="OON23899.1"/>
    <property type="molecule type" value="Genomic_DNA"/>
</dbReference>
<dbReference type="Proteomes" id="UP000243686">
    <property type="component" value="Unassembled WGS sequence"/>
</dbReference>
<dbReference type="AlphaFoldDB" id="A0A1S8XB22"/>